<dbReference type="InterPro" id="IPR051532">
    <property type="entry name" value="Ester_Hydrolysis_Enzymes"/>
</dbReference>
<proteinExistence type="predicted"/>
<dbReference type="OrthoDB" id="9790057at2"/>
<gene>
    <name evidence="3" type="ORF">C7T94_00335</name>
</gene>
<dbReference type="Gene3D" id="3.40.50.1110">
    <property type="entry name" value="SGNH hydrolase"/>
    <property type="match status" value="1"/>
</dbReference>
<feature type="domain" description="SGNH hydrolase-type esterase" evidence="2">
    <location>
        <begin position="59"/>
        <end position="213"/>
    </location>
</feature>
<reference evidence="3 4" key="1">
    <citation type="submission" date="2018-03" db="EMBL/GenBank/DDBJ databases">
        <authorList>
            <person name="Keele B.F."/>
        </authorList>
    </citation>
    <scope>NUCLEOTIDE SEQUENCE [LARGE SCALE GENOMIC DNA]</scope>
    <source>
        <strain evidence="3 4">YL28-9</strain>
    </source>
</reference>
<keyword evidence="4" id="KW-1185">Reference proteome</keyword>
<dbReference type="GO" id="GO:0004622">
    <property type="term" value="F:phosphatidylcholine lysophospholipase activity"/>
    <property type="evidence" value="ECO:0007669"/>
    <property type="project" value="TreeGrafter"/>
</dbReference>
<dbReference type="RefSeq" id="WP_107212569.1">
    <property type="nucleotide sequence ID" value="NZ_KZ686268.1"/>
</dbReference>
<dbReference type="AlphaFoldDB" id="A0A2T3HQE9"/>
<keyword evidence="1" id="KW-0732">Signal</keyword>
<dbReference type="Proteomes" id="UP000240912">
    <property type="component" value="Unassembled WGS sequence"/>
</dbReference>
<evidence type="ECO:0000259" key="2">
    <source>
        <dbReference type="Pfam" id="PF13472"/>
    </source>
</evidence>
<dbReference type="SUPFAM" id="SSF52266">
    <property type="entry name" value="SGNH hydrolase"/>
    <property type="match status" value="1"/>
</dbReference>
<dbReference type="InterPro" id="IPR013830">
    <property type="entry name" value="SGNH_hydro"/>
</dbReference>
<sequence length="225" mass="25172">MKTNHLSSLLFALLFAFAGTTVVRAQQNRPPFYDEISQFKKQDSISVPAKGGIVFVGSSSVRMWSDLEKLYKAYGAINRGFGGSTLKDAAYYTKELVSVYKPRQVVIYSGENDLAAGASSIETLNRFATFFTDIRNNQPDVPVIFISIKESPSRTRIGAAILHANSLIKEYLSHYPNTQFVEVNSKMKTAGGKLRPELFRDDMLHMKPAGYAIWAKELTPYLLKK</sequence>
<feature type="signal peptide" evidence="1">
    <location>
        <begin position="1"/>
        <end position="25"/>
    </location>
</feature>
<dbReference type="PANTHER" id="PTHR30383:SF5">
    <property type="entry name" value="SGNH HYDROLASE-TYPE ESTERASE DOMAIN-CONTAINING PROTEIN"/>
    <property type="match status" value="1"/>
</dbReference>
<accession>A0A2T3HQE9</accession>
<organism evidence="3 4">
    <name type="scientific">Pedobacter yulinensis</name>
    <dbReference type="NCBI Taxonomy" id="2126353"/>
    <lineage>
        <taxon>Bacteria</taxon>
        <taxon>Pseudomonadati</taxon>
        <taxon>Bacteroidota</taxon>
        <taxon>Sphingobacteriia</taxon>
        <taxon>Sphingobacteriales</taxon>
        <taxon>Sphingobacteriaceae</taxon>
        <taxon>Pedobacter</taxon>
    </lineage>
</organism>
<dbReference type="InterPro" id="IPR036514">
    <property type="entry name" value="SGNH_hydro_sf"/>
</dbReference>
<comment type="caution">
    <text evidence="3">The sequence shown here is derived from an EMBL/GenBank/DDBJ whole genome shotgun (WGS) entry which is preliminary data.</text>
</comment>
<evidence type="ECO:0000313" key="4">
    <source>
        <dbReference type="Proteomes" id="UP000240912"/>
    </source>
</evidence>
<evidence type="ECO:0000313" key="3">
    <source>
        <dbReference type="EMBL" id="PST84621.1"/>
    </source>
</evidence>
<name>A0A2T3HQE9_9SPHI</name>
<protein>
    <recommendedName>
        <fullName evidence="2">SGNH hydrolase-type esterase domain-containing protein</fullName>
    </recommendedName>
</protein>
<dbReference type="PANTHER" id="PTHR30383">
    <property type="entry name" value="THIOESTERASE 1/PROTEASE 1/LYSOPHOSPHOLIPASE L1"/>
    <property type="match status" value="1"/>
</dbReference>
<dbReference type="Pfam" id="PF13472">
    <property type="entry name" value="Lipase_GDSL_2"/>
    <property type="match status" value="1"/>
</dbReference>
<feature type="chain" id="PRO_5015498583" description="SGNH hydrolase-type esterase domain-containing protein" evidence="1">
    <location>
        <begin position="26"/>
        <end position="225"/>
    </location>
</feature>
<dbReference type="EMBL" id="PYLS01000001">
    <property type="protein sequence ID" value="PST84621.1"/>
    <property type="molecule type" value="Genomic_DNA"/>
</dbReference>
<evidence type="ECO:0000256" key="1">
    <source>
        <dbReference type="SAM" id="SignalP"/>
    </source>
</evidence>